<dbReference type="Pfam" id="PF00271">
    <property type="entry name" value="Helicase_C"/>
    <property type="match status" value="1"/>
</dbReference>
<keyword evidence="4" id="KW-0067">ATP-binding</keyword>
<dbReference type="RefSeq" id="WP_010619774.1">
    <property type="nucleotide sequence ID" value="NZ_PUFO01000045.1"/>
</dbReference>
<dbReference type="GO" id="GO:0043590">
    <property type="term" value="C:bacterial nucleoid"/>
    <property type="evidence" value="ECO:0007669"/>
    <property type="project" value="TreeGrafter"/>
</dbReference>
<dbReference type="PROSITE" id="PS51192">
    <property type="entry name" value="HELICASE_ATP_BIND_1"/>
    <property type="match status" value="1"/>
</dbReference>
<organism evidence="8 9">
    <name type="scientific">Secundilactobacillus malefermentans</name>
    <dbReference type="NCBI Taxonomy" id="176292"/>
    <lineage>
        <taxon>Bacteria</taxon>
        <taxon>Bacillati</taxon>
        <taxon>Bacillota</taxon>
        <taxon>Bacilli</taxon>
        <taxon>Lactobacillales</taxon>
        <taxon>Lactobacillaceae</taxon>
        <taxon>Secundilactobacillus</taxon>
    </lineage>
</organism>
<dbReference type="GO" id="GO:0005737">
    <property type="term" value="C:cytoplasm"/>
    <property type="evidence" value="ECO:0007669"/>
    <property type="project" value="TreeGrafter"/>
</dbReference>
<evidence type="ECO:0000313" key="9">
    <source>
        <dbReference type="Proteomes" id="UP000294854"/>
    </source>
</evidence>
<dbReference type="SMART" id="SM00490">
    <property type="entry name" value="HELICc"/>
    <property type="match status" value="1"/>
</dbReference>
<keyword evidence="3" id="KW-0347">Helicase</keyword>
<dbReference type="SUPFAM" id="SSF52540">
    <property type="entry name" value="P-loop containing nucleoside triphosphate hydrolases"/>
    <property type="match status" value="1"/>
</dbReference>
<evidence type="ECO:0000256" key="5">
    <source>
        <dbReference type="ARBA" id="ARBA00023125"/>
    </source>
</evidence>
<dbReference type="GO" id="GO:0043138">
    <property type="term" value="F:3'-5' DNA helicase activity"/>
    <property type="evidence" value="ECO:0007669"/>
    <property type="project" value="TreeGrafter"/>
</dbReference>
<keyword evidence="9" id="KW-1185">Reference proteome</keyword>
<dbReference type="InterPro" id="IPR011545">
    <property type="entry name" value="DEAD/DEAH_box_helicase_dom"/>
</dbReference>
<dbReference type="GO" id="GO:0005524">
    <property type="term" value="F:ATP binding"/>
    <property type="evidence" value="ECO:0007669"/>
    <property type="project" value="UniProtKB-KW"/>
</dbReference>
<dbReference type="NCBIfam" id="TIGR00614">
    <property type="entry name" value="recQ_fam"/>
    <property type="match status" value="1"/>
</dbReference>
<dbReference type="Pfam" id="PF00270">
    <property type="entry name" value="DEAD"/>
    <property type="match status" value="1"/>
</dbReference>
<dbReference type="STRING" id="1122149.FD44_GL001687"/>
<feature type="domain" description="Helicase ATP-binding" evidence="6">
    <location>
        <begin position="28"/>
        <end position="195"/>
    </location>
</feature>
<evidence type="ECO:0000259" key="6">
    <source>
        <dbReference type="PROSITE" id="PS51192"/>
    </source>
</evidence>
<keyword evidence="2" id="KW-0378">Hydrolase</keyword>
<dbReference type="EMBL" id="PUFO01000045">
    <property type="protein sequence ID" value="TDG78087.1"/>
    <property type="molecule type" value="Genomic_DNA"/>
</dbReference>
<dbReference type="GO" id="GO:0016787">
    <property type="term" value="F:hydrolase activity"/>
    <property type="evidence" value="ECO:0007669"/>
    <property type="project" value="UniProtKB-KW"/>
</dbReference>
<evidence type="ECO:0000256" key="4">
    <source>
        <dbReference type="ARBA" id="ARBA00022840"/>
    </source>
</evidence>
<sequence>MLNRAQLHAELKRYTGFDEFRDGQEAAVTSLLANQDTLAILPTGAGKSLIYELYGKISNRLVIIISPLLSLMQDQVSSLNYRGERRAVAYTSLLMGQDKAYIEAHLNQYRFLFMSPEMLVNDAIFNRIKQLQPGLLVIDEAHCISTWGPDFRPEYLLLGKLRERLGSPLTLMLTATATPKIKLDIKAKMGLPDATEVMTTIDRPNIFIGVQHVDSAKDKMNHLKQLISNLTMPGIIYFSSKKVANQVAEELNNELAINVAAYHADLSSDDRFKVQQQFMSNQIQLICATSAFGMGIDKNDIRFVIHYHMPSTLEDYWQEVGRAGRDGKQSVAIILYQKNDERIQLSLAESSLPTNEEIHLYYQNPSRFAKVDDDKFRLVKFYATHRVREDQLVQLLQKRQQSRTQSIREMVSYVNYAECKRELIGRHFKATMKDHDEKCCSNEITSEIIESLNLPEPAILDTTNPVKLDWKRVISNLFLLKN</sequence>
<proteinExistence type="predicted"/>
<dbReference type="Gene3D" id="3.40.50.300">
    <property type="entry name" value="P-loop containing nucleotide triphosphate hydrolases"/>
    <property type="match status" value="2"/>
</dbReference>
<evidence type="ECO:0000256" key="3">
    <source>
        <dbReference type="ARBA" id="ARBA00022806"/>
    </source>
</evidence>
<dbReference type="Proteomes" id="UP000294854">
    <property type="component" value="Unassembled WGS sequence"/>
</dbReference>
<evidence type="ECO:0000259" key="7">
    <source>
        <dbReference type="PROSITE" id="PS51194"/>
    </source>
</evidence>
<feature type="domain" description="Helicase C-terminal" evidence="7">
    <location>
        <begin position="222"/>
        <end position="366"/>
    </location>
</feature>
<gene>
    <name evidence="8" type="ORF">C5L31_001322</name>
</gene>
<accession>A0A4R5NNM9</accession>
<keyword evidence="5" id="KW-0238">DNA-binding</keyword>
<dbReference type="GO" id="GO:0006281">
    <property type="term" value="P:DNA repair"/>
    <property type="evidence" value="ECO:0007669"/>
    <property type="project" value="TreeGrafter"/>
</dbReference>
<keyword evidence="1" id="KW-0547">Nucleotide-binding</keyword>
<dbReference type="PANTHER" id="PTHR13710">
    <property type="entry name" value="DNA HELICASE RECQ FAMILY MEMBER"/>
    <property type="match status" value="1"/>
</dbReference>
<dbReference type="AlphaFoldDB" id="A0A4R5NNM9"/>
<evidence type="ECO:0000256" key="2">
    <source>
        <dbReference type="ARBA" id="ARBA00022801"/>
    </source>
</evidence>
<dbReference type="PANTHER" id="PTHR13710:SF84">
    <property type="entry name" value="ATP-DEPENDENT DNA HELICASE RECS-RELATED"/>
    <property type="match status" value="1"/>
</dbReference>
<dbReference type="GO" id="GO:0030894">
    <property type="term" value="C:replisome"/>
    <property type="evidence" value="ECO:0007669"/>
    <property type="project" value="TreeGrafter"/>
</dbReference>
<dbReference type="CDD" id="cd17920">
    <property type="entry name" value="DEXHc_RecQ"/>
    <property type="match status" value="1"/>
</dbReference>
<dbReference type="InterPro" id="IPR002464">
    <property type="entry name" value="DNA/RNA_helicase_DEAH_CS"/>
</dbReference>
<evidence type="ECO:0000313" key="8">
    <source>
        <dbReference type="EMBL" id="TDG78087.1"/>
    </source>
</evidence>
<dbReference type="PROSITE" id="PS00690">
    <property type="entry name" value="DEAH_ATP_HELICASE"/>
    <property type="match status" value="1"/>
</dbReference>
<dbReference type="GO" id="GO:0006310">
    <property type="term" value="P:DNA recombination"/>
    <property type="evidence" value="ECO:0007669"/>
    <property type="project" value="InterPro"/>
</dbReference>
<dbReference type="InterPro" id="IPR014001">
    <property type="entry name" value="Helicase_ATP-bd"/>
</dbReference>
<protein>
    <recommendedName>
        <fullName evidence="10">ATP-dependent DNA helicase RecQ</fullName>
    </recommendedName>
</protein>
<reference evidence="8 9" key="1">
    <citation type="journal article" date="2019" name="Appl. Microbiol. Biotechnol.">
        <title>Uncovering carbohydrate metabolism through a genotype-phenotype association study of 56 lactic acid bacteria genomes.</title>
        <authorList>
            <person name="Buron-Moles G."/>
            <person name="Chailyan A."/>
            <person name="Dolejs I."/>
            <person name="Forster J."/>
            <person name="Miks M.H."/>
        </authorList>
    </citation>
    <scope>NUCLEOTIDE SEQUENCE [LARGE SCALE GENOMIC DNA]</scope>
    <source>
        <strain evidence="8 9">ATCC 49373</strain>
    </source>
</reference>
<comment type="caution">
    <text evidence="8">The sequence shown here is derived from an EMBL/GenBank/DDBJ whole genome shotgun (WGS) entry which is preliminary data.</text>
</comment>
<dbReference type="OrthoDB" id="9763310at2"/>
<dbReference type="InterPro" id="IPR027417">
    <property type="entry name" value="P-loop_NTPase"/>
</dbReference>
<dbReference type="PROSITE" id="PS51194">
    <property type="entry name" value="HELICASE_CTER"/>
    <property type="match status" value="1"/>
</dbReference>
<dbReference type="GO" id="GO:0009378">
    <property type="term" value="F:four-way junction helicase activity"/>
    <property type="evidence" value="ECO:0007669"/>
    <property type="project" value="TreeGrafter"/>
</dbReference>
<evidence type="ECO:0000256" key="1">
    <source>
        <dbReference type="ARBA" id="ARBA00022741"/>
    </source>
</evidence>
<dbReference type="GO" id="GO:0003677">
    <property type="term" value="F:DNA binding"/>
    <property type="evidence" value="ECO:0007669"/>
    <property type="project" value="UniProtKB-KW"/>
</dbReference>
<dbReference type="SMART" id="SM00487">
    <property type="entry name" value="DEXDc"/>
    <property type="match status" value="1"/>
</dbReference>
<evidence type="ECO:0008006" key="10">
    <source>
        <dbReference type="Google" id="ProtNLM"/>
    </source>
</evidence>
<name>A0A4R5NNM9_9LACO</name>
<dbReference type="InterPro" id="IPR001650">
    <property type="entry name" value="Helicase_C-like"/>
</dbReference>
<dbReference type="InterPro" id="IPR004589">
    <property type="entry name" value="DNA_helicase_ATP-dep_RecQ"/>
</dbReference>